<accession>A0AAD7IVV9</accession>
<gene>
    <name evidence="2" type="ORF">B0H16DRAFT_1551175</name>
</gene>
<reference evidence="2" key="1">
    <citation type="submission" date="2023-03" db="EMBL/GenBank/DDBJ databases">
        <title>Massive genome expansion in bonnet fungi (Mycena s.s.) driven by repeated elements and novel gene families across ecological guilds.</title>
        <authorList>
            <consortium name="Lawrence Berkeley National Laboratory"/>
            <person name="Harder C.B."/>
            <person name="Miyauchi S."/>
            <person name="Viragh M."/>
            <person name="Kuo A."/>
            <person name="Thoen E."/>
            <person name="Andreopoulos B."/>
            <person name="Lu D."/>
            <person name="Skrede I."/>
            <person name="Drula E."/>
            <person name="Henrissat B."/>
            <person name="Morin E."/>
            <person name="Kohler A."/>
            <person name="Barry K."/>
            <person name="LaButti K."/>
            <person name="Morin E."/>
            <person name="Salamov A."/>
            <person name="Lipzen A."/>
            <person name="Mereny Z."/>
            <person name="Hegedus B."/>
            <person name="Baldrian P."/>
            <person name="Stursova M."/>
            <person name="Weitz H."/>
            <person name="Taylor A."/>
            <person name="Grigoriev I.V."/>
            <person name="Nagy L.G."/>
            <person name="Martin F."/>
            <person name="Kauserud H."/>
        </authorList>
    </citation>
    <scope>NUCLEOTIDE SEQUENCE</scope>
    <source>
        <strain evidence="2">CBHHK182m</strain>
    </source>
</reference>
<name>A0AAD7IVV9_9AGAR</name>
<dbReference type="EMBL" id="JARKIB010000068">
    <property type="protein sequence ID" value="KAJ7749736.1"/>
    <property type="molecule type" value="Genomic_DNA"/>
</dbReference>
<evidence type="ECO:0000313" key="3">
    <source>
        <dbReference type="Proteomes" id="UP001215598"/>
    </source>
</evidence>
<feature type="region of interest" description="Disordered" evidence="1">
    <location>
        <begin position="134"/>
        <end position="155"/>
    </location>
</feature>
<comment type="caution">
    <text evidence="2">The sequence shown here is derived from an EMBL/GenBank/DDBJ whole genome shotgun (WGS) entry which is preliminary data.</text>
</comment>
<organism evidence="2 3">
    <name type="scientific">Mycena metata</name>
    <dbReference type="NCBI Taxonomy" id="1033252"/>
    <lineage>
        <taxon>Eukaryota</taxon>
        <taxon>Fungi</taxon>
        <taxon>Dikarya</taxon>
        <taxon>Basidiomycota</taxon>
        <taxon>Agaricomycotina</taxon>
        <taxon>Agaricomycetes</taxon>
        <taxon>Agaricomycetidae</taxon>
        <taxon>Agaricales</taxon>
        <taxon>Marasmiineae</taxon>
        <taxon>Mycenaceae</taxon>
        <taxon>Mycena</taxon>
    </lineage>
</organism>
<evidence type="ECO:0000313" key="2">
    <source>
        <dbReference type="EMBL" id="KAJ7749736.1"/>
    </source>
</evidence>
<keyword evidence="3" id="KW-1185">Reference proteome</keyword>
<sequence length="181" mass="19838">MAAPAACFLHKSCFPAPIPLQFQGRLLFGRAYRLTAPRLLKSSTAFVVGLTTAWGYYGSRFGFGSPIPSSPEEGCLRTILRRHPCASTSLWAFWASSSPFCRPPRCSFVAPGLPASRPRPCHLHFHAPSPPLRLLPPDAPLSRRRTDTSLRPRPPAISTSNPFVYLDCTSAFSHSSSLPFV</sequence>
<protein>
    <submittedName>
        <fullName evidence="2">Uncharacterized protein</fullName>
    </submittedName>
</protein>
<dbReference type="AlphaFoldDB" id="A0AAD7IVV9"/>
<dbReference type="Proteomes" id="UP001215598">
    <property type="component" value="Unassembled WGS sequence"/>
</dbReference>
<proteinExistence type="predicted"/>
<evidence type="ECO:0000256" key="1">
    <source>
        <dbReference type="SAM" id="MobiDB-lite"/>
    </source>
</evidence>